<dbReference type="Proteomes" id="UP001355207">
    <property type="component" value="Chromosome 6"/>
</dbReference>
<protein>
    <submittedName>
        <fullName evidence="3">Uncharacterized protein</fullName>
    </submittedName>
</protein>
<proteinExistence type="predicted"/>
<reference evidence="3 4" key="1">
    <citation type="submission" date="2024-01" db="EMBL/GenBank/DDBJ databases">
        <title>Comparative genomics of Cryptococcus and Kwoniella reveals pathogenesis evolution and contrasting modes of karyotype evolution via chromosome fusion or intercentromeric recombination.</title>
        <authorList>
            <person name="Coelho M.A."/>
            <person name="David-Palma M."/>
            <person name="Shea T."/>
            <person name="Bowers K."/>
            <person name="McGinley-Smith S."/>
            <person name="Mohammad A.W."/>
            <person name="Gnirke A."/>
            <person name="Yurkov A.M."/>
            <person name="Nowrousian M."/>
            <person name="Sun S."/>
            <person name="Cuomo C.A."/>
            <person name="Heitman J."/>
        </authorList>
    </citation>
    <scope>NUCLEOTIDE SEQUENCE [LARGE SCALE GENOMIC DNA]</scope>
    <source>
        <strain evidence="3 4">CBS 6074</strain>
    </source>
</reference>
<dbReference type="EMBL" id="CP144103">
    <property type="protein sequence ID" value="WWC89699.1"/>
    <property type="molecule type" value="Genomic_DNA"/>
</dbReference>
<evidence type="ECO:0000313" key="4">
    <source>
        <dbReference type="Proteomes" id="UP001355207"/>
    </source>
</evidence>
<accession>A0AAX4JWT2</accession>
<gene>
    <name evidence="3" type="ORF">L201_004624</name>
</gene>
<sequence length="338" mass="38590">MTQPPTNNAKIHLDQPCPCAFPDASSWDLCVMLFSRCYQANFLEKFQEHVMLITERLYMILPQSIKGKISLYQLPLISPPPKIKLKPTFPNNMKLIEWIHEYDFYLNDLIDEIQRIQKRIIELKNKLISTNKKVFPSISNQKHIQKMENLTSNFVVTRKNIQQEDSNSNSIICTYKSKKERITIDKIQNLPKDLKSNGIKDNAISEQESKELFNSYMNGEFGQEDGDHDECDCDCGFHGPSNADMFSWLSSFSPATLNRLGPDKLFDKFMQMKNANDRPITPTHPKHPSSTKGSGKSSSSSSSKSKFPSVNSVRNEKPKKSIKVGSSGMSKEEKEQLI</sequence>
<evidence type="ECO:0000313" key="3">
    <source>
        <dbReference type="EMBL" id="WWC89699.1"/>
    </source>
</evidence>
<keyword evidence="4" id="KW-1185">Reference proteome</keyword>
<evidence type="ECO:0000256" key="2">
    <source>
        <dbReference type="SAM" id="MobiDB-lite"/>
    </source>
</evidence>
<dbReference type="AlphaFoldDB" id="A0AAX4JWT2"/>
<name>A0AAX4JWT2_9TREE</name>
<dbReference type="GeneID" id="91095294"/>
<feature type="coiled-coil region" evidence="1">
    <location>
        <begin position="106"/>
        <end position="133"/>
    </location>
</feature>
<feature type="region of interest" description="Disordered" evidence="2">
    <location>
        <begin position="275"/>
        <end position="338"/>
    </location>
</feature>
<feature type="compositionally biased region" description="Low complexity" evidence="2">
    <location>
        <begin position="290"/>
        <end position="306"/>
    </location>
</feature>
<evidence type="ECO:0000256" key="1">
    <source>
        <dbReference type="SAM" id="Coils"/>
    </source>
</evidence>
<dbReference type="RefSeq" id="XP_066076462.1">
    <property type="nucleotide sequence ID" value="XM_066220365.1"/>
</dbReference>
<organism evidence="3 4">
    <name type="scientific">Kwoniella dendrophila CBS 6074</name>
    <dbReference type="NCBI Taxonomy" id="1295534"/>
    <lineage>
        <taxon>Eukaryota</taxon>
        <taxon>Fungi</taxon>
        <taxon>Dikarya</taxon>
        <taxon>Basidiomycota</taxon>
        <taxon>Agaricomycotina</taxon>
        <taxon>Tremellomycetes</taxon>
        <taxon>Tremellales</taxon>
        <taxon>Cryptococcaceae</taxon>
        <taxon>Kwoniella</taxon>
    </lineage>
</organism>
<keyword evidence="1" id="KW-0175">Coiled coil</keyword>